<reference evidence="3 4" key="1">
    <citation type="journal article" date="2020" name="bioRxiv">
        <title>Sequence and annotation of 42 cannabis genomes reveals extensive copy number variation in cannabinoid synthesis and pathogen resistance genes.</title>
        <authorList>
            <person name="Mckernan K.J."/>
            <person name="Helbert Y."/>
            <person name="Kane L.T."/>
            <person name="Ebling H."/>
            <person name="Zhang L."/>
            <person name="Liu B."/>
            <person name="Eaton Z."/>
            <person name="Mclaughlin S."/>
            <person name="Kingan S."/>
            <person name="Baybayan P."/>
            <person name="Concepcion G."/>
            <person name="Jordan M."/>
            <person name="Riva A."/>
            <person name="Barbazuk W."/>
            <person name="Harkins T."/>
        </authorList>
    </citation>
    <scope>NUCLEOTIDE SEQUENCE [LARGE SCALE GENOMIC DNA]</scope>
    <source>
        <strain evidence="4">cv. Jamaican Lion 4</strain>
        <tissue evidence="3">Leaf</tissue>
    </source>
</reference>
<dbReference type="EMBL" id="JAATIP010000104">
    <property type="protein sequence ID" value="KAF4372781.1"/>
    <property type="molecule type" value="Genomic_DNA"/>
</dbReference>
<gene>
    <name evidence="3" type="ORF">F8388_000948</name>
</gene>
<accession>A0A7J6FPZ6</accession>
<evidence type="ECO:0000256" key="1">
    <source>
        <dbReference type="SAM" id="MobiDB-lite"/>
    </source>
</evidence>
<dbReference type="AlphaFoldDB" id="A0A7J6FPZ6"/>
<evidence type="ECO:0000256" key="2">
    <source>
        <dbReference type="SAM" id="Phobius"/>
    </source>
</evidence>
<organism evidence="3 4">
    <name type="scientific">Cannabis sativa</name>
    <name type="common">Hemp</name>
    <name type="synonym">Marijuana</name>
    <dbReference type="NCBI Taxonomy" id="3483"/>
    <lineage>
        <taxon>Eukaryota</taxon>
        <taxon>Viridiplantae</taxon>
        <taxon>Streptophyta</taxon>
        <taxon>Embryophyta</taxon>
        <taxon>Tracheophyta</taxon>
        <taxon>Spermatophyta</taxon>
        <taxon>Magnoliopsida</taxon>
        <taxon>eudicotyledons</taxon>
        <taxon>Gunneridae</taxon>
        <taxon>Pentapetalae</taxon>
        <taxon>rosids</taxon>
        <taxon>fabids</taxon>
        <taxon>Rosales</taxon>
        <taxon>Cannabaceae</taxon>
        <taxon>Cannabis</taxon>
    </lineage>
</organism>
<proteinExistence type="predicted"/>
<sequence length="114" mass="13024">MAINQESKLGFNSYPVNGEEPRIVQNQKNLQNQEQTPKKISKPKKSHLKSKFAPHSKTLKKMQSIDAEVGDRKPRTMVFFGEDGIANLLPKNLSLFIVFLRFFSIVFLSFVGKK</sequence>
<name>A0A7J6FPZ6_CANSA</name>
<feature type="compositionally biased region" description="Basic residues" evidence="1">
    <location>
        <begin position="39"/>
        <end position="56"/>
    </location>
</feature>
<evidence type="ECO:0000313" key="4">
    <source>
        <dbReference type="Proteomes" id="UP000525078"/>
    </source>
</evidence>
<feature type="transmembrane region" description="Helical" evidence="2">
    <location>
        <begin position="93"/>
        <end position="111"/>
    </location>
</feature>
<keyword evidence="2" id="KW-0472">Membrane</keyword>
<evidence type="ECO:0000313" key="3">
    <source>
        <dbReference type="EMBL" id="KAF4372781.1"/>
    </source>
</evidence>
<comment type="caution">
    <text evidence="3">The sequence shown here is derived from an EMBL/GenBank/DDBJ whole genome shotgun (WGS) entry which is preliminary data.</text>
</comment>
<keyword evidence="2" id="KW-1133">Transmembrane helix</keyword>
<protein>
    <submittedName>
        <fullName evidence="3">Uncharacterized protein</fullName>
    </submittedName>
</protein>
<feature type="region of interest" description="Disordered" evidence="1">
    <location>
        <begin position="27"/>
        <end position="56"/>
    </location>
</feature>
<keyword evidence="2" id="KW-0812">Transmembrane</keyword>
<dbReference type="Proteomes" id="UP000525078">
    <property type="component" value="Unassembled WGS sequence"/>
</dbReference>